<organism evidence="1 2">
    <name type="scientific">Melastoma candidum</name>
    <dbReference type="NCBI Taxonomy" id="119954"/>
    <lineage>
        <taxon>Eukaryota</taxon>
        <taxon>Viridiplantae</taxon>
        <taxon>Streptophyta</taxon>
        <taxon>Embryophyta</taxon>
        <taxon>Tracheophyta</taxon>
        <taxon>Spermatophyta</taxon>
        <taxon>Magnoliopsida</taxon>
        <taxon>eudicotyledons</taxon>
        <taxon>Gunneridae</taxon>
        <taxon>Pentapetalae</taxon>
        <taxon>rosids</taxon>
        <taxon>malvids</taxon>
        <taxon>Myrtales</taxon>
        <taxon>Melastomataceae</taxon>
        <taxon>Melastomatoideae</taxon>
        <taxon>Melastomateae</taxon>
        <taxon>Melastoma</taxon>
    </lineage>
</organism>
<protein>
    <submittedName>
        <fullName evidence="1">Uncharacterized protein</fullName>
    </submittedName>
</protein>
<keyword evidence="2" id="KW-1185">Reference proteome</keyword>
<proteinExistence type="predicted"/>
<sequence length="132" mass="14898">MTCKRAMQRLRKLRSNSSSKQLPTLVPKQLSVALLFGEMASHFWERYKPCLCKDSRIVPGAAATEIKLARRLKEFSLKETGLDQYAIAKFQESFEMIPRTFAENAGLNATDIISSLYERHGSRSAKVGTDLD</sequence>
<accession>A0ACB9QSG2</accession>
<dbReference type="Proteomes" id="UP001057402">
    <property type="component" value="Chromosome 5"/>
</dbReference>
<dbReference type="EMBL" id="CM042884">
    <property type="protein sequence ID" value="KAI4369598.1"/>
    <property type="molecule type" value="Genomic_DNA"/>
</dbReference>
<gene>
    <name evidence="1" type="ORF">MLD38_018023</name>
</gene>
<comment type="caution">
    <text evidence="1">The sequence shown here is derived from an EMBL/GenBank/DDBJ whole genome shotgun (WGS) entry which is preliminary data.</text>
</comment>
<evidence type="ECO:0000313" key="1">
    <source>
        <dbReference type="EMBL" id="KAI4369598.1"/>
    </source>
</evidence>
<name>A0ACB9QSG2_9MYRT</name>
<evidence type="ECO:0000313" key="2">
    <source>
        <dbReference type="Proteomes" id="UP001057402"/>
    </source>
</evidence>
<reference evidence="2" key="1">
    <citation type="journal article" date="2023" name="Front. Plant Sci.">
        <title>Chromosomal-level genome assembly of Melastoma candidum provides insights into trichome evolution.</title>
        <authorList>
            <person name="Zhong Y."/>
            <person name="Wu W."/>
            <person name="Sun C."/>
            <person name="Zou P."/>
            <person name="Liu Y."/>
            <person name="Dai S."/>
            <person name="Zhou R."/>
        </authorList>
    </citation>
    <scope>NUCLEOTIDE SEQUENCE [LARGE SCALE GENOMIC DNA]</scope>
</reference>